<protein>
    <submittedName>
        <fullName evidence="3">Integrase-like protein</fullName>
    </submittedName>
</protein>
<gene>
    <name evidence="3" type="ORF">EDD30_3289</name>
</gene>
<dbReference type="GO" id="GO:0015074">
    <property type="term" value="P:DNA integration"/>
    <property type="evidence" value="ECO:0007669"/>
    <property type="project" value="InterPro"/>
</dbReference>
<evidence type="ECO:0000313" key="3">
    <source>
        <dbReference type="EMBL" id="ROP30439.1"/>
    </source>
</evidence>
<dbReference type="Proteomes" id="UP000271683">
    <property type="component" value="Unassembled WGS sequence"/>
</dbReference>
<proteinExistence type="predicted"/>
<dbReference type="OrthoDB" id="568335at2"/>
<organism evidence="3 4">
    <name type="scientific">Couchioplanes caeruleus</name>
    <dbReference type="NCBI Taxonomy" id="56438"/>
    <lineage>
        <taxon>Bacteria</taxon>
        <taxon>Bacillati</taxon>
        <taxon>Actinomycetota</taxon>
        <taxon>Actinomycetes</taxon>
        <taxon>Micromonosporales</taxon>
        <taxon>Micromonosporaceae</taxon>
        <taxon>Couchioplanes</taxon>
    </lineage>
</organism>
<evidence type="ECO:0000256" key="1">
    <source>
        <dbReference type="SAM" id="MobiDB-lite"/>
    </source>
</evidence>
<dbReference type="InterPro" id="IPR012337">
    <property type="entry name" value="RNaseH-like_sf"/>
</dbReference>
<sequence>MIRARSVATVSESADSRKSASRQDVGAHRFPAATPGRRGRTESANLNGRFRDEFLTCEQFNTLLEAQVLAEDWRIEYNTYRPHGSLDWLTPDALHSRWITNRQPALS</sequence>
<dbReference type="PANTHER" id="PTHR47515">
    <property type="entry name" value="LOW CALCIUM RESPONSE LOCUS PROTEIN T"/>
    <property type="match status" value="1"/>
</dbReference>
<feature type="domain" description="Integrase catalytic" evidence="2">
    <location>
        <begin position="29"/>
        <end position="91"/>
    </location>
</feature>
<comment type="caution">
    <text evidence="3">The sequence shown here is derived from an EMBL/GenBank/DDBJ whole genome shotgun (WGS) entry which is preliminary data.</text>
</comment>
<accession>A0A3N1GJP7</accession>
<name>A0A3N1GJP7_9ACTN</name>
<dbReference type="RefSeq" id="WP_071803943.1">
    <property type="nucleotide sequence ID" value="NZ_RJKL01000001.1"/>
</dbReference>
<evidence type="ECO:0000259" key="2">
    <source>
        <dbReference type="Pfam" id="PF13683"/>
    </source>
</evidence>
<reference evidence="3 4" key="1">
    <citation type="submission" date="2018-11" db="EMBL/GenBank/DDBJ databases">
        <title>Sequencing the genomes of 1000 actinobacteria strains.</title>
        <authorList>
            <person name="Klenk H.-P."/>
        </authorList>
    </citation>
    <scope>NUCLEOTIDE SEQUENCE [LARGE SCALE GENOMIC DNA]</scope>
    <source>
        <strain evidence="3 4">DSM 43634</strain>
    </source>
</reference>
<dbReference type="InterPro" id="IPR001584">
    <property type="entry name" value="Integrase_cat-core"/>
</dbReference>
<dbReference type="SUPFAM" id="SSF53098">
    <property type="entry name" value="Ribonuclease H-like"/>
    <property type="match status" value="1"/>
</dbReference>
<dbReference type="PANTHER" id="PTHR47515:SF1">
    <property type="entry name" value="BLR2054 PROTEIN"/>
    <property type="match status" value="1"/>
</dbReference>
<feature type="region of interest" description="Disordered" evidence="1">
    <location>
        <begin position="1"/>
        <end position="45"/>
    </location>
</feature>
<evidence type="ECO:0000313" key="4">
    <source>
        <dbReference type="Proteomes" id="UP000271683"/>
    </source>
</evidence>
<dbReference type="AlphaFoldDB" id="A0A3N1GJP7"/>
<dbReference type="Pfam" id="PF13683">
    <property type="entry name" value="rve_3"/>
    <property type="match status" value="1"/>
</dbReference>
<dbReference type="EMBL" id="RJKL01000001">
    <property type="protein sequence ID" value="ROP30439.1"/>
    <property type="molecule type" value="Genomic_DNA"/>
</dbReference>